<accession>A0A0M6WMX9</accession>
<dbReference type="RefSeq" id="WP_021922357.1">
    <property type="nucleotide sequence ID" value="NZ_CVRS01000072.1"/>
</dbReference>
<feature type="domain" description="Zinc-ribbon" evidence="1">
    <location>
        <begin position="27"/>
        <end position="49"/>
    </location>
</feature>
<name>A0A0M6WMX9_9FIRM</name>
<dbReference type="Pfam" id="PF13240">
    <property type="entry name" value="Zn_Ribbon_1"/>
    <property type="match status" value="1"/>
</dbReference>
<dbReference type="InterPro" id="IPR026870">
    <property type="entry name" value="Zinc_ribbon_dom"/>
</dbReference>
<dbReference type="Gene3D" id="2.20.20.30">
    <property type="entry name" value="reverse gyrase domain"/>
    <property type="match status" value="1"/>
</dbReference>
<evidence type="ECO:0000313" key="2">
    <source>
        <dbReference type="EMBL" id="CRL38620.1"/>
    </source>
</evidence>
<keyword evidence="3" id="KW-1185">Reference proteome</keyword>
<protein>
    <recommendedName>
        <fullName evidence="1">Zinc-ribbon domain-containing protein</fullName>
    </recommendedName>
</protein>
<evidence type="ECO:0000313" key="3">
    <source>
        <dbReference type="Proteomes" id="UP000049828"/>
    </source>
</evidence>
<dbReference type="EMBL" id="CVRS01000072">
    <property type="protein sequence ID" value="CRL38620.1"/>
    <property type="molecule type" value="Genomic_DNA"/>
</dbReference>
<gene>
    <name evidence="2" type="ORF">RIL183_22941</name>
</gene>
<reference evidence="3" key="1">
    <citation type="submission" date="2015-05" db="EMBL/GenBank/DDBJ databases">
        <authorList>
            <consortium name="Pathogen Informatics"/>
        </authorList>
    </citation>
    <scope>NUCLEOTIDE SEQUENCE [LARGE SCALE GENOMIC DNA]</scope>
    <source>
        <strain evidence="3">L1-83</strain>
    </source>
</reference>
<dbReference type="AlphaFoldDB" id="A0A0M6WMX9"/>
<proteinExistence type="predicted"/>
<dbReference type="OrthoDB" id="4377018at2"/>
<organism evidence="2 3">
    <name type="scientific">Roseburia inulinivorans</name>
    <dbReference type="NCBI Taxonomy" id="360807"/>
    <lineage>
        <taxon>Bacteria</taxon>
        <taxon>Bacillati</taxon>
        <taxon>Bacillota</taxon>
        <taxon>Clostridia</taxon>
        <taxon>Lachnospirales</taxon>
        <taxon>Lachnospiraceae</taxon>
        <taxon>Roseburia</taxon>
    </lineage>
</organism>
<evidence type="ECO:0000259" key="1">
    <source>
        <dbReference type="Pfam" id="PF13240"/>
    </source>
</evidence>
<dbReference type="Proteomes" id="UP000049828">
    <property type="component" value="Unassembled WGS sequence"/>
</dbReference>
<sequence length="51" mass="6047">MFFMMGITDGRKDFDFHQQGYGYTMRHCRNCGFSTTEDFEYCPKCGTRLSE</sequence>